<dbReference type="Pfam" id="PF00589">
    <property type="entry name" value="Phage_integrase"/>
    <property type="match status" value="1"/>
</dbReference>
<accession>A0AAW8HI87</accession>
<dbReference type="RefSeq" id="WP_045336845.1">
    <property type="nucleotide sequence ID" value="NZ_JAVDKS010000022.1"/>
</dbReference>
<dbReference type="Gene3D" id="3.30.160.250">
    <property type="match status" value="1"/>
</dbReference>
<dbReference type="InterPro" id="IPR013762">
    <property type="entry name" value="Integrase-like_cat_sf"/>
</dbReference>
<keyword evidence="6" id="KW-1185">Reference proteome</keyword>
<keyword evidence="2" id="KW-0238">DNA-binding</keyword>
<dbReference type="Gene3D" id="1.10.443.10">
    <property type="entry name" value="Intergrase catalytic core"/>
    <property type="match status" value="1"/>
</dbReference>
<comment type="caution">
    <text evidence="5">The sequence shown here is derived from an EMBL/GenBank/DDBJ whole genome shotgun (WGS) entry which is preliminary data.</text>
</comment>
<evidence type="ECO:0000256" key="3">
    <source>
        <dbReference type="ARBA" id="ARBA00023172"/>
    </source>
</evidence>
<feature type="domain" description="Tyr recombinase" evidence="4">
    <location>
        <begin position="116"/>
        <end position="283"/>
    </location>
</feature>
<dbReference type="GO" id="GO:0015074">
    <property type="term" value="P:DNA integration"/>
    <property type="evidence" value="ECO:0007669"/>
    <property type="project" value="UniProtKB-KW"/>
</dbReference>
<dbReference type="InterPro" id="IPR035069">
    <property type="entry name" value="TTHA1013/TTHA0281-like"/>
</dbReference>
<evidence type="ECO:0000259" key="4">
    <source>
        <dbReference type="PROSITE" id="PS51898"/>
    </source>
</evidence>
<organism evidence="5 6">
    <name type="scientific">Enterobacter soli</name>
    <dbReference type="NCBI Taxonomy" id="885040"/>
    <lineage>
        <taxon>Bacteria</taxon>
        <taxon>Pseudomonadati</taxon>
        <taxon>Pseudomonadota</taxon>
        <taxon>Gammaproteobacteria</taxon>
        <taxon>Enterobacterales</taxon>
        <taxon>Enterobacteriaceae</taxon>
        <taxon>Enterobacter</taxon>
    </lineage>
</organism>
<dbReference type="InterPro" id="IPR002104">
    <property type="entry name" value="Integrase_catalytic"/>
</dbReference>
<dbReference type="Proteomes" id="UP001225042">
    <property type="component" value="Unassembled WGS sequence"/>
</dbReference>
<dbReference type="SUPFAM" id="SSF56349">
    <property type="entry name" value="DNA breaking-rejoining enzymes"/>
    <property type="match status" value="1"/>
</dbReference>
<dbReference type="PANTHER" id="PTHR30349">
    <property type="entry name" value="PHAGE INTEGRASE-RELATED"/>
    <property type="match status" value="1"/>
</dbReference>
<reference evidence="5 6" key="1">
    <citation type="submission" date="2023-08" db="EMBL/GenBank/DDBJ databases">
        <authorList>
            <person name="Dale J."/>
        </authorList>
    </citation>
    <scope>NUCLEOTIDE SEQUENCE [LARGE SCALE GENOMIC DNA]</scope>
    <source>
        <strain evidence="5 6">2023EL-00788</strain>
    </source>
</reference>
<dbReference type="GO" id="GO:0006310">
    <property type="term" value="P:DNA recombination"/>
    <property type="evidence" value="ECO:0007669"/>
    <property type="project" value="UniProtKB-KW"/>
</dbReference>
<evidence type="ECO:0000256" key="2">
    <source>
        <dbReference type="ARBA" id="ARBA00023125"/>
    </source>
</evidence>
<evidence type="ECO:0000313" key="6">
    <source>
        <dbReference type="Proteomes" id="UP001225042"/>
    </source>
</evidence>
<dbReference type="InterPro" id="IPR011010">
    <property type="entry name" value="DNA_brk_join_enz"/>
</dbReference>
<dbReference type="InterPro" id="IPR010998">
    <property type="entry name" value="Integrase_recombinase_N"/>
</dbReference>
<dbReference type="AlphaFoldDB" id="A0AAW8HI87"/>
<gene>
    <name evidence="5" type="ORF">RBJ67_25715</name>
</gene>
<name>A0AAW8HI87_9ENTR</name>
<keyword evidence="1" id="KW-0229">DNA integration</keyword>
<evidence type="ECO:0000256" key="1">
    <source>
        <dbReference type="ARBA" id="ARBA00022908"/>
    </source>
</evidence>
<dbReference type="Gene3D" id="1.10.150.130">
    <property type="match status" value="1"/>
</dbReference>
<proteinExistence type="predicted"/>
<dbReference type="PROSITE" id="PS51898">
    <property type="entry name" value="TYR_RECOMBINASE"/>
    <property type="match status" value="1"/>
</dbReference>
<dbReference type="SUPFAM" id="SSF143100">
    <property type="entry name" value="TTHA1013/TTHA0281-like"/>
    <property type="match status" value="1"/>
</dbReference>
<dbReference type="CDD" id="cd00796">
    <property type="entry name" value="INT_Rci_Hp1_C"/>
    <property type="match status" value="1"/>
</dbReference>
<evidence type="ECO:0000313" key="5">
    <source>
        <dbReference type="EMBL" id="MDQ2259530.1"/>
    </source>
</evidence>
<protein>
    <submittedName>
        <fullName evidence="5">Site-specific integrase</fullName>
    </submittedName>
</protein>
<dbReference type="PANTHER" id="PTHR30349:SF94">
    <property type="entry name" value="INTEGRASE_RECOMBINASE HI_1414-RELATED"/>
    <property type="match status" value="1"/>
</dbReference>
<dbReference type="EMBL" id="JAVDKS010000022">
    <property type="protein sequence ID" value="MDQ2259530.1"/>
    <property type="molecule type" value="Genomic_DNA"/>
</dbReference>
<keyword evidence="3" id="KW-0233">DNA recombination</keyword>
<sequence>MSKKGAITLSKVLDKYINIVSCEKKGWMQELYRANVIKKYELANKKMCEITSVDISHYRDERLATFNEKMKRQISPNTVRLELALLSSVFKLAQVEWGYCNNNPVLAVRKPKIGKGRERRLSKKEEKIISNDFETYDYELYVIFHIAIESAMRQGEILSLDWKNINLSVGTAHLPETKNGTWRDVPLSKKARELLLTLEPQARGRVFKFTSNSLKSKWRKRIKELGIVDLRFHDLRHEAISRLAELGTLNLLELASITGHKSLAMLKRYTHLQAYQLVKKIDAKGKRVNRIASYFVPYPAQVMSISEGYKVSFIDFDEVVAHGQSKQEAISNASMSLLKILALAAQSGRRIPGPGQLGRIDESVVLINPLM</sequence>
<dbReference type="GO" id="GO:0003677">
    <property type="term" value="F:DNA binding"/>
    <property type="evidence" value="ECO:0007669"/>
    <property type="project" value="UniProtKB-KW"/>
</dbReference>
<dbReference type="InterPro" id="IPR050090">
    <property type="entry name" value="Tyrosine_recombinase_XerCD"/>
</dbReference>